<evidence type="ECO:0000313" key="2">
    <source>
        <dbReference type="Proteomes" id="UP000499080"/>
    </source>
</evidence>
<dbReference type="Gene3D" id="3.30.420.10">
    <property type="entry name" value="Ribonuclease H-like superfamily/Ribonuclease H"/>
    <property type="match status" value="1"/>
</dbReference>
<protein>
    <recommendedName>
        <fullName evidence="3">DNA-directed DNA polymerase</fullName>
    </recommendedName>
</protein>
<accession>A0A4Y2P7P1</accession>
<comment type="caution">
    <text evidence="1">The sequence shown here is derived from an EMBL/GenBank/DDBJ whole genome shotgun (WGS) entry which is preliminary data.</text>
</comment>
<dbReference type="OrthoDB" id="6417425at2759"/>
<dbReference type="EMBL" id="BGPR01010775">
    <property type="protein sequence ID" value="GBN47955.1"/>
    <property type="molecule type" value="Genomic_DNA"/>
</dbReference>
<dbReference type="InterPro" id="IPR036397">
    <property type="entry name" value="RNaseH_sf"/>
</dbReference>
<dbReference type="AlphaFoldDB" id="A0A4Y2P7P1"/>
<dbReference type="PANTHER" id="PTHR31511:SF12">
    <property type="entry name" value="RHO TERMINATION FACTOR N-TERMINAL DOMAIN-CONTAINING PROTEIN"/>
    <property type="match status" value="1"/>
</dbReference>
<dbReference type="InterPro" id="IPR012337">
    <property type="entry name" value="RNaseH-like_sf"/>
</dbReference>
<sequence length="175" mass="20809">MIPCIFHTLRNYDGHLIMHWLGKLQDHEISVIPNTMEKYISFSIRRSKEKFPVTLQFIDSFQFLNTSFQKLVENLDKSEFTFMQSCITSPHSDVLLKKGIYPYEYMSSFDKFEETQLPSRSAFHSSLSNEGITEADYEYAQTVWKCFNIKNLGEYHDFYVKTDVIFFVRYIRELS</sequence>
<reference evidence="1 2" key="1">
    <citation type="journal article" date="2019" name="Sci. Rep.">
        <title>Orb-weaving spider Araneus ventricosus genome elucidates the spidroin gene catalogue.</title>
        <authorList>
            <person name="Kono N."/>
            <person name="Nakamura H."/>
            <person name="Ohtoshi R."/>
            <person name="Moran D.A.P."/>
            <person name="Shinohara A."/>
            <person name="Yoshida Y."/>
            <person name="Fujiwara M."/>
            <person name="Mori M."/>
            <person name="Tomita M."/>
            <person name="Arakawa K."/>
        </authorList>
    </citation>
    <scope>NUCLEOTIDE SEQUENCE [LARGE SCALE GENOMIC DNA]</scope>
</reference>
<organism evidence="1 2">
    <name type="scientific">Araneus ventricosus</name>
    <name type="common">Orbweaver spider</name>
    <name type="synonym">Epeira ventricosa</name>
    <dbReference type="NCBI Taxonomy" id="182803"/>
    <lineage>
        <taxon>Eukaryota</taxon>
        <taxon>Metazoa</taxon>
        <taxon>Ecdysozoa</taxon>
        <taxon>Arthropoda</taxon>
        <taxon>Chelicerata</taxon>
        <taxon>Arachnida</taxon>
        <taxon>Araneae</taxon>
        <taxon>Araneomorphae</taxon>
        <taxon>Entelegynae</taxon>
        <taxon>Araneoidea</taxon>
        <taxon>Araneidae</taxon>
        <taxon>Araneus</taxon>
    </lineage>
</organism>
<dbReference type="SUPFAM" id="SSF53098">
    <property type="entry name" value="Ribonuclease H-like"/>
    <property type="match status" value="1"/>
</dbReference>
<dbReference type="Proteomes" id="UP000499080">
    <property type="component" value="Unassembled WGS sequence"/>
</dbReference>
<dbReference type="GO" id="GO:0003676">
    <property type="term" value="F:nucleic acid binding"/>
    <property type="evidence" value="ECO:0007669"/>
    <property type="project" value="InterPro"/>
</dbReference>
<evidence type="ECO:0000313" key="1">
    <source>
        <dbReference type="EMBL" id="GBN47955.1"/>
    </source>
</evidence>
<dbReference type="PANTHER" id="PTHR31511">
    <property type="entry name" value="PROTEIN CBG23764"/>
    <property type="match status" value="1"/>
</dbReference>
<name>A0A4Y2P7P1_ARAVE</name>
<proteinExistence type="predicted"/>
<keyword evidence="2" id="KW-1185">Reference proteome</keyword>
<gene>
    <name evidence="1" type="ORF">AVEN_10327_1</name>
</gene>
<evidence type="ECO:0008006" key="3">
    <source>
        <dbReference type="Google" id="ProtNLM"/>
    </source>
</evidence>